<gene>
    <name evidence="2" type="ORF">IQ266_24240</name>
</gene>
<dbReference type="SUPFAM" id="SSF69318">
    <property type="entry name" value="Integrin alpha N-terminal domain"/>
    <property type="match status" value="1"/>
</dbReference>
<dbReference type="RefSeq" id="WP_264327668.1">
    <property type="nucleotide sequence ID" value="NZ_JADEXQ010000129.1"/>
</dbReference>
<dbReference type="InterPro" id="IPR013517">
    <property type="entry name" value="FG-GAP"/>
</dbReference>
<dbReference type="AlphaFoldDB" id="A0A928VQW2"/>
<dbReference type="Pfam" id="PF13517">
    <property type="entry name" value="FG-GAP_3"/>
    <property type="match status" value="2"/>
</dbReference>
<dbReference type="EMBL" id="JADEXQ010000129">
    <property type="protein sequence ID" value="MBE9032850.1"/>
    <property type="molecule type" value="Genomic_DNA"/>
</dbReference>
<keyword evidence="3" id="KW-1185">Reference proteome</keyword>
<sequence>MLNLKPFGASEFDFNGDRRADFIDTVAGEPNVFVQADSGIFRARALSAPSPDPGWNLVGVGDFDGDGTNDDLYWRHRLSSKTAIDLVDAGQVGDGTTDIFWRYIGDDAASEIWFMKNGEIAESLPLPIVPQSWASQIADFNSDGKADIFWQDSATGQLEVWLLDGATLLDLQRIELPGSRGDLKLVDINGDGRTDVFDRERFTGRSRVWFWGESGLQDAATPVELPATAPDGAFNFGDFNGDQRADILFRGPAANTAELFIGNADGKFDTAILTGLENRYFERIQDFDGDGKTDLMVTNFLSRDTQLLLLDGPVVRETKLSGRVIEPVAVPLDSVAPSPSAATPIAIPGFDNRISGPSVEVASLTPPAAQIPLSVLIPSPKQVLDLVVSQAM</sequence>
<accession>A0A928VQW2</accession>
<comment type="caution">
    <text evidence="2">The sequence shown here is derived from an EMBL/GenBank/DDBJ whole genome shotgun (WGS) entry which is preliminary data.</text>
</comment>
<protein>
    <submittedName>
        <fullName evidence="2">VCBS repeat-containing protein</fullName>
    </submittedName>
</protein>
<evidence type="ECO:0000313" key="3">
    <source>
        <dbReference type="Proteomes" id="UP000625316"/>
    </source>
</evidence>
<dbReference type="InterPro" id="IPR028994">
    <property type="entry name" value="Integrin_alpha_N"/>
</dbReference>
<organism evidence="2 3">
    <name type="scientific">Romeriopsis navalis LEGE 11480</name>
    <dbReference type="NCBI Taxonomy" id="2777977"/>
    <lineage>
        <taxon>Bacteria</taxon>
        <taxon>Bacillati</taxon>
        <taxon>Cyanobacteriota</taxon>
        <taxon>Cyanophyceae</taxon>
        <taxon>Leptolyngbyales</taxon>
        <taxon>Leptolyngbyaceae</taxon>
        <taxon>Romeriopsis</taxon>
        <taxon>Romeriopsis navalis</taxon>
    </lineage>
</organism>
<evidence type="ECO:0000256" key="1">
    <source>
        <dbReference type="ARBA" id="ARBA00022729"/>
    </source>
</evidence>
<reference evidence="2" key="1">
    <citation type="submission" date="2020-10" db="EMBL/GenBank/DDBJ databases">
        <authorList>
            <person name="Castelo-Branco R."/>
            <person name="Eusebio N."/>
            <person name="Adriana R."/>
            <person name="Vieira A."/>
            <person name="Brugerolle De Fraissinette N."/>
            <person name="Rezende De Castro R."/>
            <person name="Schneider M.P."/>
            <person name="Vasconcelos V."/>
            <person name="Leao P.N."/>
        </authorList>
    </citation>
    <scope>NUCLEOTIDE SEQUENCE</scope>
    <source>
        <strain evidence="2">LEGE 11480</strain>
    </source>
</reference>
<name>A0A928VQW2_9CYAN</name>
<dbReference type="PANTHER" id="PTHR46580">
    <property type="entry name" value="SENSOR KINASE-RELATED"/>
    <property type="match status" value="1"/>
</dbReference>
<keyword evidence="1" id="KW-0732">Signal</keyword>
<proteinExistence type="predicted"/>
<dbReference type="Proteomes" id="UP000625316">
    <property type="component" value="Unassembled WGS sequence"/>
</dbReference>
<evidence type="ECO:0000313" key="2">
    <source>
        <dbReference type="EMBL" id="MBE9032850.1"/>
    </source>
</evidence>
<dbReference type="Gene3D" id="2.130.10.130">
    <property type="entry name" value="Integrin alpha, N-terminal"/>
    <property type="match status" value="1"/>
</dbReference>